<protein>
    <submittedName>
        <fullName evidence="2 4">Expressed conserved protein</fullName>
    </submittedName>
</protein>
<dbReference type="WBParaSite" id="EgrG_000294000">
    <property type="protein sequence ID" value="EgrG_000294000"/>
    <property type="gene ID" value="EgrG_000294000"/>
</dbReference>
<proteinExistence type="predicted"/>
<dbReference type="AlphaFoldDB" id="A0A068WWZ4"/>
<sequence length="197" mass="21765">MYDDSILNRTFDIDKSNIDVEKEETSGNSGSPHTSEGQVSVSTSIVGHVGKPSNVGRALAPTLPVSPSLSKNTARVRPKAPWTDRPVARKRFEGNALFGQGLKRTFPPPFPVTSSLSRELRLMVRGSDLETEKEEVMTPSSSVNNSATTSAYFISTPWREYLRREGLRGCLNLQAERLKQRRNLQQKQASCSGRSSL</sequence>
<organism evidence="2">
    <name type="scientific">Echinococcus granulosus</name>
    <name type="common">Hydatid tapeworm</name>
    <dbReference type="NCBI Taxonomy" id="6210"/>
    <lineage>
        <taxon>Eukaryota</taxon>
        <taxon>Metazoa</taxon>
        <taxon>Spiralia</taxon>
        <taxon>Lophotrochozoa</taxon>
        <taxon>Platyhelminthes</taxon>
        <taxon>Cestoda</taxon>
        <taxon>Eucestoda</taxon>
        <taxon>Cyclophyllidea</taxon>
        <taxon>Taeniidae</taxon>
        <taxon>Echinococcus</taxon>
        <taxon>Echinococcus granulosus group</taxon>
    </lineage>
</organism>
<feature type="region of interest" description="Disordered" evidence="1">
    <location>
        <begin position="16"/>
        <end position="81"/>
    </location>
</feature>
<dbReference type="Proteomes" id="UP000492820">
    <property type="component" value="Unassembled WGS sequence"/>
</dbReference>
<evidence type="ECO:0000313" key="2">
    <source>
        <dbReference type="EMBL" id="CDS24684.1"/>
    </source>
</evidence>
<reference evidence="4" key="3">
    <citation type="submission" date="2020-10" db="UniProtKB">
        <authorList>
            <consortium name="WormBaseParasite"/>
        </authorList>
    </citation>
    <scope>IDENTIFICATION</scope>
</reference>
<reference evidence="2 3" key="1">
    <citation type="journal article" date="2013" name="Nature">
        <title>The genomes of four tapeworm species reveal adaptations to parasitism.</title>
        <authorList>
            <person name="Tsai I.J."/>
            <person name="Zarowiecki M."/>
            <person name="Holroyd N."/>
            <person name="Garciarrubio A."/>
            <person name="Sanchez-Flores A."/>
            <person name="Brooks K.L."/>
            <person name="Tracey A."/>
            <person name="Bobes R.J."/>
            <person name="Fragoso G."/>
            <person name="Sciutto E."/>
            <person name="Aslett M."/>
            <person name="Beasley H."/>
            <person name="Bennett H.M."/>
            <person name="Cai J."/>
            <person name="Camicia F."/>
            <person name="Clark R."/>
            <person name="Cucher M."/>
            <person name="De Silva N."/>
            <person name="Day T.A."/>
            <person name="Deplazes P."/>
            <person name="Estrada K."/>
            <person name="Fernandez C."/>
            <person name="Holland P.W."/>
            <person name="Hou J."/>
            <person name="Hu S."/>
            <person name="Huckvale T."/>
            <person name="Hung S.S."/>
            <person name="Kamenetzky L."/>
            <person name="Keane J.A."/>
            <person name="Kiss F."/>
            <person name="Koziol U."/>
            <person name="Lambert O."/>
            <person name="Liu K."/>
            <person name="Luo X."/>
            <person name="Luo Y."/>
            <person name="Macchiaroli N."/>
            <person name="Nichol S."/>
            <person name="Paps J."/>
            <person name="Parkinson J."/>
            <person name="Pouchkina-Stantcheva N."/>
            <person name="Riddiford N."/>
            <person name="Rosenzvit M."/>
            <person name="Salinas G."/>
            <person name="Wasmuth J.D."/>
            <person name="Zamanian M."/>
            <person name="Zheng Y."/>
            <person name="Cai X."/>
            <person name="Soberon X."/>
            <person name="Olson P.D."/>
            <person name="Laclette J.P."/>
            <person name="Brehm K."/>
            <person name="Berriman M."/>
            <person name="Garciarrubio A."/>
            <person name="Bobes R.J."/>
            <person name="Fragoso G."/>
            <person name="Sanchez-Flores A."/>
            <person name="Estrada K."/>
            <person name="Cevallos M.A."/>
            <person name="Morett E."/>
            <person name="Gonzalez V."/>
            <person name="Portillo T."/>
            <person name="Ochoa-Leyva A."/>
            <person name="Jose M.V."/>
            <person name="Sciutto E."/>
            <person name="Landa A."/>
            <person name="Jimenez L."/>
            <person name="Valdes V."/>
            <person name="Carrero J.C."/>
            <person name="Larralde C."/>
            <person name="Morales-Montor J."/>
            <person name="Limon-Lason J."/>
            <person name="Soberon X."/>
            <person name="Laclette J.P."/>
        </authorList>
    </citation>
    <scope>NUCLEOTIDE SEQUENCE [LARGE SCALE GENOMIC DNA]</scope>
</reference>
<evidence type="ECO:0000313" key="4">
    <source>
        <dbReference type="WBParaSite" id="EgrG_000294000"/>
    </source>
</evidence>
<evidence type="ECO:0000313" key="3">
    <source>
        <dbReference type="Proteomes" id="UP000492820"/>
    </source>
</evidence>
<gene>
    <name evidence="2" type="ORF">EgrG_000294000</name>
</gene>
<feature type="compositionally biased region" description="Basic and acidic residues" evidence="1">
    <location>
        <begin position="16"/>
        <end position="25"/>
    </location>
</feature>
<name>A0A068WWZ4_ECHGR</name>
<reference evidence="2" key="2">
    <citation type="submission" date="2014-06" db="EMBL/GenBank/DDBJ databases">
        <authorList>
            <person name="Aslett M."/>
        </authorList>
    </citation>
    <scope>NUCLEOTIDE SEQUENCE</scope>
</reference>
<accession>A0A068WWZ4</accession>
<evidence type="ECO:0000256" key="1">
    <source>
        <dbReference type="SAM" id="MobiDB-lite"/>
    </source>
</evidence>
<feature type="compositionally biased region" description="Polar residues" evidence="1">
    <location>
        <begin position="26"/>
        <end position="45"/>
    </location>
</feature>
<dbReference type="EMBL" id="LK028614">
    <property type="protein sequence ID" value="CDS24684.1"/>
    <property type="molecule type" value="Genomic_DNA"/>
</dbReference>
<dbReference type="OrthoDB" id="10437431at2759"/>